<accession>A0A7X0SPV5</accession>
<dbReference type="InterPro" id="IPR024524">
    <property type="entry name" value="DUF3800"/>
</dbReference>
<protein>
    <submittedName>
        <fullName evidence="1">DUF3800 domain-containing protein</fullName>
    </submittedName>
</protein>
<dbReference type="EMBL" id="JACJVO010000031">
    <property type="protein sequence ID" value="MBB6733970.1"/>
    <property type="molecule type" value="Genomic_DNA"/>
</dbReference>
<dbReference type="Proteomes" id="UP000564644">
    <property type="component" value="Unassembled WGS sequence"/>
</dbReference>
<dbReference type="AlphaFoldDB" id="A0A7X0SPV5"/>
<sequence>MYLVYVDESGDIGLTGSPTPYFALSALVVHESQWRRLLDDVVQFRTNMRNFYGLKLREEIHAAHFFAKPGDLARIPKHDRLQICKRAIDFQENLGYINLVNIVVKKAGKAPTFDVFEMAWNRLVQRIDNTIQYGNFPNGNGRGVDKAIIIPDQTDNKKLTGLVRRMRRYNPVPNLGAPGYRMLQTNLIVEDPYFKDSSDSYLHQLVDVNAYFLYQMHHPNSYIRSKSAQNFFKRYNTALCKVASLSDPLGIVYI</sequence>
<dbReference type="RefSeq" id="WP_185131618.1">
    <property type="nucleotide sequence ID" value="NZ_JACJVO010000031.1"/>
</dbReference>
<dbReference type="Pfam" id="PF12686">
    <property type="entry name" value="DUF3800"/>
    <property type="match status" value="1"/>
</dbReference>
<keyword evidence="2" id="KW-1185">Reference proteome</keyword>
<reference evidence="1 2" key="1">
    <citation type="submission" date="2020-08" db="EMBL/GenBank/DDBJ databases">
        <title>Cohnella phylogeny.</title>
        <authorList>
            <person name="Dunlap C."/>
        </authorList>
    </citation>
    <scope>NUCLEOTIDE SEQUENCE [LARGE SCALE GENOMIC DNA]</scope>
    <source>
        <strain evidence="1 2">CBP 2801</strain>
    </source>
</reference>
<comment type="caution">
    <text evidence="1">The sequence shown here is derived from an EMBL/GenBank/DDBJ whole genome shotgun (WGS) entry which is preliminary data.</text>
</comment>
<organism evidence="1 2">
    <name type="scientific">Cohnella zeiphila</name>
    <dbReference type="NCBI Taxonomy" id="2761120"/>
    <lineage>
        <taxon>Bacteria</taxon>
        <taxon>Bacillati</taxon>
        <taxon>Bacillota</taxon>
        <taxon>Bacilli</taxon>
        <taxon>Bacillales</taxon>
        <taxon>Paenibacillaceae</taxon>
        <taxon>Cohnella</taxon>
    </lineage>
</organism>
<evidence type="ECO:0000313" key="1">
    <source>
        <dbReference type="EMBL" id="MBB6733970.1"/>
    </source>
</evidence>
<evidence type="ECO:0000313" key="2">
    <source>
        <dbReference type="Proteomes" id="UP000564644"/>
    </source>
</evidence>
<name>A0A7X0SPV5_9BACL</name>
<gene>
    <name evidence="1" type="ORF">H7C18_23885</name>
</gene>
<proteinExistence type="predicted"/>